<protein>
    <submittedName>
        <fullName evidence="1">Uncharacterized protein</fullName>
    </submittedName>
</protein>
<reference evidence="1" key="1">
    <citation type="submission" date="2021-02" db="EMBL/GenBank/DDBJ databases">
        <authorList>
            <consortium name="DOE Joint Genome Institute"/>
            <person name="Ahrendt S."/>
            <person name="Looney B.P."/>
            <person name="Miyauchi S."/>
            <person name="Morin E."/>
            <person name="Drula E."/>
            <person name="Courty P.E."/>
            <person name="Chicoki N."/>
            <person name="Fauchery L."/>
            <person name="Kohler A."/>
            <person name="Kuo A."/>
            <person name="Labutti K."/>
            <person name="Pangilinan J."/>
            <person name="Lipzen A."/>
            <person name="Riley R."/>
            <person name="Andreopoulos W."/>
            <person name="He G."/>
            <person name="Johnson J."/>
            <person name="Barry K.W."/>
            <person name="Grigoriev I.V."/>
            <person name="Nagy L."/>
            <person name="Hibbett D."/>
            <person name="Henrissat B."/>
            <person name="Matheny P.B."/>
            <person name="Labbe J."/>
            <person name="Martin F."/>
        </authorList>
    </citation>
    <scope>NUCLEOTIDE SEQUENCE</scope>
    <source>
        <strain evidence="1">FP105234-sp</strain>
    </source>
</reference>
<accession>A0ACB8RTA4</accession>
<gene>
    <name evidence="1" type="ORF">FA95DRAFT_1310078</name>
</gene>
<keyword evidence="2" id="KW-1185">Reference proteome</keyword>
<dbReference type="EMBL" id="MU275916">
    <property type="protein sequence ID" value="KAI0046815.1"/>
    <property type="molecule type" value="Genomic_DNA"/>
</dbReference>
<evidence type="ECO:0000313" key="2">
    <source>
        <dbReference type="Proteomes" id="UP000814033"/>
    </source>
</evidence>
<evidence type="ECO:0000313" key="1">
    <source>
        <dbReference type="EMBL" id="KAI0046815.1"/>
    </source>
</evidence>
<comment type="caution">
    <text evidence="1">The sequence shown here is derived from an EMBL/GenBank/DDBJ whole genome shotgun (WGS) entry which is preliminary data.</text>
</comment>
<organism evidence="1 2">
    <name type="scientific">Auriscalpium vulgare</name>
    <dbReference type="NCBI Taxonomy" id="40419"/>
    <lineage>
        <taxon>Eukaryota</taxon>
        <taxon>Fungi</taxon>
        <taxon>Dikarya</taxon>
        <taxon>Basidiomycota</taxon>
        <taxon>Agaricomycotina</taxon>
        <taxon>Agaricomycetes</taxon>
        <taxon>Russulales</taxon>
        <taxon>Auriscalpiaceae</taxon>
        <taxon>Auriscalpium</taxon>
    </lineage>
</organism>
<name>A0ACB8RTA4_9AGAM</name>
<dbReference type="Proteomes" id="UP000814033">
    <property type="component" value="Unassembled WGS sequence"/>
</dbReference>
<sequence>MRHAGRTRSDAFSTRSRRVFQSLARGPSRLPPPCKPPPSLRACRPHVLGPGVACGSARRRRRRVAGHSARAPVLSFWEQHWDHRGLSGSHVSSGARALSCTSGCTSRNGARAVSYRLILASVRRPWDWLPRFFNSFVPIAPLLTDKLSLRYQGLH</sequence>
<proteinExistence type="predicted"/>
<reference evidence="1" key="2">
    <citation type="journal article" date="2022" name="New Phytol.">
        <title>Evolutionary transition to the ectomycorrhizal habit in the genomes of a hyperdiverse lineage of mushroom-forming fungi.</title>
        <authorList>
            <person name="Looney B."/>
            <person name="Miyauchi S."/>
            <person name="Morin E."/>
            <person name="Drula E."/>
            <person name="Courty P.E."/>
            <person name="Kohler A."/>
            <person name="Kuo A."/>
            <person name="LaButti K."/>
            <person name="Pangilinan J."/>
            <person name="Lipzen A."/>
            <person name="Riley R."/>
            <person name="Andreopoulos W."/>
            <person name="He G."/>
            <person name="Johnson J."/>
            <person name="Nolan M."/>
            <person name="Tritt A."/>
            <person name="Barry K.W."/>
            <person name="Grigoriev I.V."/>
            <person name="Nagy L.G."/>
            <person name="Hibbett D."/>
            <person name="Henrissat B."/>
            <person name="Matheny P.B."/>
            <person name="Labbe J."/>
            <person name="Martin F.M."/>
        </authorList>
    </citation>
    <scope>NUCLEOTIDE SEQUENCE</scope>
    <source>
        <strain evidence="1">FP105234-sp</strain>
    </source>
</reference>